<dbReference type="EMBL" id="CAAALY010271465">
    <property type="protein sequence ID" value="VEL41881.1"/>
    <property type="molecule type" value="Genomic_DNA"/>
</dbReference>
<comment type="caution">
    <text evidence="1">The sequence shown here is derived from an EMBL/GenBank/DDBJ whole genome shotgun (WGS) entry which is preliminary data.</text>
</comment>
<dbReference type="AlphaFoldDB" id="A0A3S5BBC6"/>
<sequence>MTSPGLTGVYPAWPVSPASSAALLCNLSNRGLGLNGFDSPAGQHLLSAYQTPTAGTNLLPASFSPAQTTVSLALRSHANEAPNTGKLLHQPNNLATSASDHLPTSGLHFFSTDTTDLQNGLHPSRAHAFGPEHQQARASGSLFECAFHNLDVSDALISHSH</sequence>
<reference evidence="1" key="1">
    <citation type="submission" date="2018-11" db="EMBL/GenBank/DDBJ databases">
        <authorList>
            <consortium name="Pathogen Informatics"/>
        </authorList>
    </citation>
    <scope>NUCLEOTIDE SEQUENCE</scope>
</reference>
<organism evidence="1 2">
    <name type="scientific">Protopolystoma xenopodis</name>
    <dbReference type="NCBI Taxonomy" id="117903"/>
    <lineage>
        <taxon>Eukaryota</taxon>
        <taxon>Metazoa</taxon>
        <taxon>Spiralia</taxon>
        <taxon>Lophotrochozoa</taxon>
        <taxon>Platyhelminthes</taxon>
        <taxon>Monogenea</taxon>
        <taxon>Polyopisthocotylea</taxon>
        <taxon>Polystomatidea</taxon>
        <taxon>Polystomatidae</taxon>
        <taxon>Protopolystoma</taxon>
    </lineage>
</organism>
<dbReference type="Proteomes" id="UP000784294">
    <property type="component" value="Unassembled WGS sequence"/>
</dbReference>
<proteinExistence type="predicted"/>
<evidence type="ECO:0000313" key="1">
    <source>
        <dbReference type="EMBL" id="VEL41881.1"/>
    </source>
</evidence>
<protein>
    <submittedName>
        <fullName evidence="1">Uncharacterized protein</fullName>
    </submittedName>
</protein>
<gene>
    <name evidence="1" type="ORF">PXEA_LOCUS35321</name>
</gene>
<keyword evidence="2" id="KW-1185">Reference proteome</keyword>
<accession>A0A3S5BBC6</accession>
<evidence type="ECO:0000313" key="2">
    <source>
        <dbReference type="Proteomes" id="UP000784294"/>
    </source>
</evidence>
<name>A0A3S5BBC6_9PLAT</name>